<dbReference type="STRING" id="1504633.A0A2T7E6V1"/>
<evidence type="ECO:0000259" key="5">
    <source>
        <dbReference type="PROSITE" id="PS51292"/>
    </source>
</evidence>
<accession>A0A2T7E6V1</accession>
<protein>
    <recommendedName>
        <fullName evidence="5">RING-CH-type domain-containing protein</fullName>
    </recommendedName>
</protein>
<keyword evidence="2" id="KW-0863">Zinc-finger</keyword>
<dbReference type="OrthoDB" id="1734943at2759"/>
<evidence type="ECO:0000256" key="3">
    <source>
        <dbReference type="ARBA" id="ARBA00022833"/>
    </source>
</evidence>
<dbReference type="AlphaFoldDB" id="A0A2T7E6V1"/>
<gene>
    <name evidence="6" type="ORF">GQ55_3G077300</name>
</gene>
<dbReference type="Gramene" id="PUZ63560">
    <property type="protein sequence ID" value="PUZ63560"/>
    <property type="gene ID" value="GQ55_3G077300"/>
</dbReference>
<keyword evidence="4" id="KW-1133">Transmembrane helix</keyword>
<evidence type="ECO:0000256" key="1">
    <source>
        <dbReference type="ARBA" id="ARBA00022723"/>
    </source>
</evidence>
<feature type="domain" description="RING-CH-type" evidence="5">
    <location>
        <begin position="43"/>
        <end position="118"/>
    </location>
</feature>
<dbReference type="PANTHER" id="PTHR46214">
    <property type="entry name" value="ZINC FINGER, RING-CH-TYPE"/>
    <property type="match status" value="1"/>
</dbReference>
<evidence type="ECO:0000313" key="7">
    <source>
        <dbReference type="Proteomes" id="UP000244336"/>
    </source>
</evidence>
<dbReference type="GO" id="GO:0008270">
    <property type="term" value="F:zinc ion binding"/>
    <property type="evidence" value="ECO:0007669"/>
    <property type="project" value="UniProtKB-KW"/>
</dbReference>
<dbReference type="InterPro" id="IPR011016">
    <property type="entry name" value="Znf_RING-CH"/>
</dbReference>
<organism evidence="6 7">
    <name type="scientific">Panicum hallii var. hallii</name>
    <dbReference type="NCBI Taxonomy" id="1504633"/>
    <lineage>
        <taxon>Eukaryota</taxon>
        <taxon>Viridiplantae</taxon>
        <taxon>Streptophyta</taxon>
        <taxon>Embryophyta</taxon>
        <taxon>Tracheophyta</taxon>
        <taxon>Spermatophyta</taxon>
        <taxon>Magnoliopsida</taxon>
        <taxon>Liliopsida</taxon>
        <taxon>Poales</taxon>
        <taxon>Poaceae</taxon>
        <taxon>PACMAD clade</taxon>
        <taxon>Panicoideae</taxon>
        <taxon>Panicodae</taxon>
        <taxon>Paniceae</taxon>
        <taxon>Panicinae</taxon>
        <taxon>Panicum</taxon>
        <taxon>Panicum sect. Panicum</taxon>
    </lineage>
</organism>
<reference evidence="6 7" key="1">
    <citation type="submission" date="2018-04" db="EMBL/GenBank/DDBJ databases">
        <title>WGS assembly of Panicum hallii var. hallii HAL2.</title>
        <authorList>
            <person name="Lovell J."/>
            <person name="Jenkins J."/>
            <person name="Lowry D."/>
            <person name="Mamidi S."/>
            <person name="Sreedasyam A."/>
            <person name="Weng X."/>
            <person name="Barry K."/>
            <person name="Bonette J."/>
            <person name="Campitelli B."/>
            <person name="Daum C."/>
            <person name="Gordon S."/>
            <person name="Gould B."/>
            <person name="Lipzen A."/>
            <person name="MacQueen A."/>
            <person name="Palacio-Mejia J."/>
            <person name="Plott C."/>
            <person name="Shakirov E."/>
            <person name="Shu S."/>
            <person name="Yoshinaga Y."/>
            <person name="Zane M."/>
            <person name="Rokhsar D."/>
            <person name="Grimwood J."/>
            <person name="Schmutz J."/>
            <person name="Juenger T."/>
        </authorList>
    </citation>
    <scope>NUCLEOTIDE SEQUENCE [LARGE SCALE GENOMIC DNA]</scope>
    <source>
        <strain evidence="7">cv. HAL2</strain>
    </source>
</reference>
<proteinExistence type="predicted"/>
<keyword evidence="4" id="KW-0812">Transmembrane</keyword>
<evidence type="ECO:0000256" key="2">
    <source>
        <dbReference type="ARBA" id="ARBA00022771"/>
    </source>
</evidence>
<sequence>MAVIALAAGEARAGRGGERPVAPDGEVVAHVVVDVADGSAASDRERQWPGCRICHLADGDGDGDGDGELPQQLSGRLVRLGPGCRGELAAAHRRCAEAWFSVRGNRRCEICGENAVSITGGGGKEFIRQWHNTEEAADGRGLSKACGGFCRSQSFCNLLVLLLVIAFLLWFFHNHMI</sequence>
<keyword evidence="7" id="KW-1185">Reference proteome</keyword>
<keyword evidence="1" id="KW-0479">Metal-binding</keyword>
<dbReference type="SMART" id="SM00744">
    <property type="entry name" value="RINGv"/>
    <property type="match status" value="1"/>
</dbReference>
<name>A0A2T7E6V1_9POAL</name>
<dbReference type="SUPFAM" id="SSF57850">
    <property type="entry name" value="RING/U-box"/>
    <property type="match status" value="1"/>
</dbReference>
<evidence type="ECO:0000256" key="4">
    <source>
        <dbReference type="SAM" id="Phobius"/>
    </source>
</evidence>
<evidence type="ECO:0000313" key="6">
    <source>
        <dbReference type="EMBL" id="PUZ63560.1"/>
    </source>
</evidence>
<dbReference type="InterPro" id="IPR013083">
    <property type="entry name" value="Znf_RING/FYVE/PHD"/>
</dbReference>
<feature type="transmembrane region" description="Helical" evidence="4">
    <location>
        <begin position="152"/>
        <end position="172"/>
    </location>
</feature>
<keyword evidence="3" id="KW-0862">Zinc</keyword>
<dbReference type="Proteomes" id="UP000244336">
    <property type="component" value="Chromosome 3"/>
</dbReference>
<dbReference type="PANTHER" id="PTHR46214:SF11">
    <property type="entry name" value="OS05G0207400 PROTEIN"/>
    <property type="match status" value="1"/>
</dbReference>
<dbReference type="Gene3D" id="3.30.40.10">
    <property type="entry name" value="Zinc/RING finger domain, C3HC4 (zinc finger)"/>
    <property type="match status" value="1"/>
</dbReference>
<dbReference type="PROSITE" id="PS51292">
    <property type="entry name" value="ZF_RING_CH"/>
    <property type="match status" value="1"/>
</dbReference>
<dbReference type="EMBL" id="CM009751">
    <property type="protein sequence ID" value="PUZ63560.1"/>
    <property type="molecule type" value="Genomic_DNA"/>
</dbReference>
<keyword evidence="4" id="KW-0472">Membrane</keyword>
<dbReference type="Pfam" id="PF12906">
    <property type="entry name" value="RINGv"/>
    <property type="match status" value="1"/>
</dbReference>